<name>A0A7J8NYW1_GOSRA</name>
<dbReference type="Pfam" id="PF14392">
    <property type="entry name" value="zf-CCHC_4"/>
    <property type="match status" value="1"/>
</dbReference>
<dbReference type="Proteomes" id="UP000593578">
    <property type="component" value="Unassembled WGS sequence"/>
</dbReference>
<dbReference type="AlphaFoldDB" id="A0A7J8NYW1"/>
<proteinExistence type="predicted"/>
<protein>
    <recommendedName>
        <fullName evidence="1">Zinc knuckle CX2CX4HX4C domain-containing protein</fullName>
    </recommendedName>
</protein>
<dbReference type="EMBL" id="JABEZZ010000003">
    <property type="protein sequence ID" value="MBA0582199.1"/>
    <property type="molecule type" value="Genomic_DNA"/>
</dbReference>
<comment type="caution">
    <text evidence="2">The sequence shown here is derived from an EMBL/GenBank/DDBJ whole genome shotgun (WGS) entry which is preliminary data.</text>
</comment>
<feature type="domain" description="Zinc knuckle CX2CX4HX4C" evidence="1">
    <location>
        <begin position="14"/>
        <end position="43"/>
    </location>
</feature>
<evidence type="ECO:0000313" key="2">
    <source>
        <dbReference type="EMBL" id="MBA0582199.1"/>
    </source>
</evidence>
<organism evidence="2 3">
    <name type="scientific">Gossypium raimondii</name>
    <name type="common">Peruvian cotton</name>
    <name type="synonym">Gossypium klotzschianum subsp. raimondii</name>
    <dbReference type="NCBI Taxonomy" id="29730"/>
    <lineage>
        <taxon>Eukaryota</taxon>
        <taxon>Viridiplantae</taxon>
        <taxon>Streptophyta</taxon>
        <taxon>Embryophyta</taxon>
        <taxon>Tracheophyta</taxon>
        <taxon>Spermatophyta</taxon>
        <taxon>Magnoliopsida</taxon>
        <taxon>eudicotyledons</taxon>
        <taxon>Gunneridae</taxon>
        <taxon>Pentapetalae</taxon>
        <taxon>rosids</taxon>
        <taxon>malvids</taxon>
        <taxon>Malvales</taxon>
        <taxon>Malvaceae</taxon>
        <taxon>Malvoideae</taxon>
        <taxon>Gossypium</taxon>
    </lineage>
</organism>
<gene>
    <name evidence="2" type="ORF">Gorai_024350</name>
</gene>
<dbReference type="InterPro" id="IPR025836">
    <property type="entry name" value="Zn_knuckle_CX2CX4HX4C"/>
</dbReference>
<sequence length="186" mass="20633">MSVMVGLKERDIQKRIWLAFKYENLPTFCFGCGKMGQGMKKCEGIPHGDREKGEDKLPYSITLKGSFEIIDQVVVDKGESLVGLANPLEGKPQIPKKSSKKRLRQVVMSDKYNGVVDAGKRKVGLYESNEMTSGEFVGNLNKKIKYDGKATNGMVLGNSRLVSSGYESTHSYFGSVAANRLLDREQ</sequence>
<reference evidence="2 3" key="1">
    <citation type="journal article" date="2019" name="Genome Biol. Evol.">
        <title>Insights into the evolution of the New World diploid cottons (Gossypium, subgenus Houzingenia) based on genome sequencing.</title>
        <authorList>
            <person name="Grover C.E."/>
            <person name="Arick M.A. 2nd"/>
            <person name="Thrash A."/>
            <person name="Conover J.L."/>
            <person name="Sanders W.S."/>
            <person name="Peterson D.G."/>
            <person name="Frelichowski J.E."/>
            <person name="Scheffler J.A."/>
            <person name="Scheffler B.E."/>
            <person name="Wendel J.F."/>
        </authorList>
    </citation>
    <scope>NUCLEOTIDE SEQUENCE [LARGE SCALE GENOMIC DNA]</scope>
    <source>
        <strain evidence="2">8</strain>
        <tissue evidence="2">Leaf</tissue>
    </source>
</reference>
<evidence type="ECO:0000259" key="1">
    <source>
        <dbReference type="Pfam" id="PF14392"/>
    </source>
</evidence>
<accession>A0A7J8NYW1</accession>
<evidence type="ECO:0000313" key="3">
    <source>
        <dbReference type="Proteomes" id="UP000593578"/>
    </source>
</evidence>